<dbReference type="Proteomes" id="UP000326759">
    <property type="component" value="Unassembled WGS sequence"/>
</dbReference>
<name>A0A5N5SZL2_9CRUS</name>
<protein>
    <submittedName>
        <fullName evidence="2">Uncharacterized protein</fullName>
    </submittedName>
</protein>
<organism evidence="2 3">
    <name type="scientific">Armadillidium nasatum</name>
    <dbReference type="NCBI Taxonomy" id="96803"/>
    <lineage>
        <taxon>Eukaryota</taxon>
        <taxon>Metazoa</taxon>
        <taxon>Ecdysozoa</taxon>
        <taxon>Arthropoda</taxon>
        <taxon>Crustacea</taxon>
        <taxon>Multicrustacea</taxon>
        <taxon>Malacostraca</taxon>
        <taxon>Eumalacostraca</taxon>
        <taxon>Peracarida</taxon>
        <taxon>Isopoda</taxon>
        <taxon>Oniscidea</taxon>
        <taxon>Crinocheta</taxon>
        <taxon>Armadillidiidae</taxon>
        <taxon>Armadillidium</taxon>
    </lineage>
</organism>
<gene>
    <name evidence="2" type="ORF">Anas_06435</name>
</gene>
<dbReference type="AlphaFoldDB" id="A0A5N5SZL2"/>
<proteinExistence type="predicted"/>
<evidence type="ECO:0000256" key="1">
    <source>
        <dbReference type="SAM" id="MobiDB-lite"/>
    </source>
</evidence>
<keyword evidence="3" id="KW-1185">Reference proteome</keyword>
<feature type="compositionally biased region" description="Acidic residues" evidence="1">
    <location>
        <begin position="225"/>
        <end position="237"/>
    </location>
</feature>
<feature type="region of interest" description="Disordered" evidence="1">
    <location>
        <begin position="197"/>
        <end position="242"/>
    </location>
</feature>
<reference evidence="2 3" key="1">
    <citation type="journal article" date="2019" name="PLoS Biol.">
        <title>Sex chromosomes control vertical transmission of feminizing Wolbachia symbionts in an isopod.</title>
        <authorList>
            <person name="Becking T."/>
            <person name="Chebbi M.A."/>
            <person name="Giraud I."/>
            <person name="Moumen B."/>
            <person name="Laverre T."/>
            <person name="Caubet Y."/>
            <person name="Peccoud J."/>
            <person name="Gilbert C."/>
            <person name="Cordaux R."/>
        </authorList>
    </citation>
    <scope>NUCLEOTIDE SEQUENCE [LARGE SCALE GENOMIC DNA]</scope>
    <source>
        <strain evidence="2">ANa2</strain>
        <tissue evidence="2">Whole body excluding digestive tract and cuticle</tissue>
    </source>
</reference>
<evidence type="ECO:0000313" key="2">
    <source>
        <dbReference type="EMBL" id="KAB7499663.1"/>
    </source>
</evidence>
<feature type="compositionally biased region" description="Basic and acidic residues" evidence="1">
    <location>
        <begin position="202"/>
        <end position="223"/>
    </location>
</feature>
<sequence length="304" mass="35176">MGMITHEIHDGNILQSKDCSLDFLSINFNGGKGVRLCGPLTNHNQSYLWTTSQRQILNITMVTKQTSNISEIRKPLGFKMTVSGYCWLYSTSHLSKLLKNNRKLRKELPKFASKTDSEKQKNIIDVKIINEEKKDLNSSIKSQEGKRFNNSNNTSVSFQNDESEGKKINKVKDISEVFKVTINGKLKGRIYEIQNRNKHKMNKEEKDNVEKEEKEHEEDKQNEQENQEEEKEEEEEVLSTPAASLVSFQPLYKRYISNSSFIRAQSKPSEESETNKRKDYNVLLLNANIKNYIQGKKMKVKTSN</sequence>
<dbReference type="EMBL" id="SEYY01017332">
    <property type="protein sequence ID" value="KAB7499663.1"/>
    <property type="molecule type" value="Genomic_DNA"/>
</dbReference>
<feature type="region of interest" description="Disordered" evidence="1">
    <location>
        <begin position="136"/>
        <end position="165"/>
    </location>
</feature>
<accession>A0A5N5SZL2</accession>
<comment type="caution">
    <text evidence="2">The sequence shown here is derived from an EMBL/GenBank/DDBJ whole genome shotgun (WGS) entry which is preliminary data.</text>
</comment>
<dbReference type="OrthoDB" id="10433004at2759"/>
<evidence type="ECO:0000313" key="3">
    <source>
        <dbReference type="Proteomes" id="UP000326759"/>
    </source>
</evidence>
<feature type="compositionally biased region" description="Polar residues" evidence="1">
    <location>
        <begin position="137"/>
        <end position="160"/>
    </location>
</feature>